<sequence>MDRLLAAIRADCDRNYALARPAARARALIHPLICAGTDMSDWRSHMGPTERELCEAAIEAGVWAPEGEDHGER</sequence>
<organism evidence="1 2">
    <name type="scientific">Amaricoccus solimangrovi</name>
    <dbReference type="NCBI Taxonomy" id="2589815"/>
    <lineage>
        <taxon>Bacteria</taxon>
        <taxon>Pseudomonadati</taxon>
        <taxon>Pseudomonadota</taxon>
        <taxon>Alphaproteobacteria</taxon>
        <taxon>Rhodobacterales</taxon>
        <taxon>Paracoccaceae</taxon>
        <taxon>Amaricoccus</taxon>
    </lineage>
</organism>
<dbReference type="AlphaFoldDB" id="A0A501X0D1"/>
<dbReference type="RefSeq" id="WP_140452682.1">
    <property type="nucleotide sequence ID" value="NZ_VFRP01000002.1"/>
</dbReference>
<protein>
    <submittedName>
        <fullName evidence="1">Uncharacterized protein</fullName>
    </submittedName>
</protein>
<proteinExistence type="predicted"/>
<gene>
    <name evidence="1" type="ORF">FJM51_03280</name>
</gene>
<evidence type="ECO:0000313" key="1">
    <source>
        <dbReference type="EMBL" id="TPE53061.1"/>
    </source>
</evidence>
<comment type="caution">
    <text evidence="1">The sequence shown here is derived from an EMBL/GenBank/DDBJ whole genome shotgun (WGS) entry which is preliminary data.</text>
</comment>
<dbReference type="Proteomes" id="UP000319255">
    <property type="component" value="Unassembled WGS sequence"/>
</dbReference>
<name>A0A501X0D1_9RHOB</name>
<keyword evidence="2" id="KW-1185">Reference proteome</keyword>
<accession>A0A501X0D1</accession>
<dbReference type="EMBL" id="VFRP01000002">
    <property type="protein sequence ID" value="TPE53061.1"/>
    <property type="molecule type" value="Genomic_DNA"/>
</dbReference>
<reference evidence="1 2" key="1">
    <citation type="submission" date="2019-06" db="EMBL/GenBank/DDBJ databases">
        <title>A novel bacterium of genus Amaricoccus, isolated from marine sediment.</title>
        <authorList>
            <person name="Huang H."/>
            <person name="Mo K."/>
            <person name="Hu Y."/>
        </authorList>
    </citation>
    <scope>NUCLEOTIDE SEQUENCE [LARGE SCALE GENOMIC DNA]</scope>
    <source>
        <strain evidence="1 2">HB172011</strain>
    </source>
</reference>
<evidence type="ECO:0000313" key="2">
    <source>
        <dbReference type="Proteomes" id="UP000319255"/>
    </source>
</evidence>